<dbReference type="VEuPathDB" id="FungiDB:H257_19438"/>
<name>A0A397B151_APHAT</name>
<gene>
    <name evidence="5" type="ORF">DYB25_004253</name>
    <name evidence="6" type="ORF">DYB34_009421</name>
</gene>
<evidence type="ECO:0000313" key="5">
    <source>
        <dbReference type="EMBL" id="RHY12254.1"/>
    </source>
</evidence>
<dbReference type="Proteomes" id="UP000283543">
    <property type="component" value="Unassembled WGS sequence"/>
</dbReference>
<evidence type="ECO:0000313" key="6">
    <source>
        <dbReference type="EMBL" id="RHY41980.1"/>
    </source>
</evidence>
<comment type="caution">
    <text evidence="5">The sequence shown here is derived from an EMBL/GenBank/DDBJ whole genome shotgun (WGS) entry which is preliminary data.</text>
</comment>
<proteinExistence type="predicted"/>
<dbReference type="EMBL" id="QUTB01008615">
    <property type="protein sequence ID" value="RHY41980.1"/>
    <property type="molecule type" value="Genomic_DNA"/>
</dbReference>
<evidence type="ECO:0000313" key="8">
    <source>
        <dbReference type="Proteomes" id="UP000283543"/>
    </source>
</evidence>
<evidence type="ECO:0000259" key="4">
    <source>
        <dbReference type="Pfam" id="PF20147"/>
    </source>
</evidence>
<evidence type="ECO:0000256" key="1">
    <source>
        <dbReference type="ARBA" id="ARBA00004340"/>
    </source>
</evidence>
<dbReference type="AlphaFoldDB" id="A0A397B151"/>
<dbReference type="InterPro" id="IPR045379">
    <property type="entry name" value="Crinkler_N"/>
</dbReference>
<dbReference type="GO" id="GO:0005576">
    <property type="term" value="C:extracellular region"/>
    <property type="evidence" value="ECO:0007669"/>
    <property type="project" value="UniProtKB-SubCell"/>
</dbReference>
<protein>
    <recommendedName>
        <fullName evidence="4">Crinkler effector protein N-terminal domain-containing protein</fullName>
    </recommendedName>
</protein>
<sequence length="335" mass="37398">MPTLLCFVVGTGRFFYVQITPSQTVGDLRAKIKHENPNTITCDENDLDLYCVVGLVRQGWYLQHNGKPIDMTETSLKAYASKTKIFATSRISLWFNSAKPSHRGTVHVLVGLDAKARRWTALNDALARHSLLKPFHGVELSAPYSTVEWGVVRAVFRECTATTTFPRVPLAHGRMDALAAGMEVVTDAHGRVDVESKEVTRVVFIDQIFSHVGRIVGVQLESHGEVDGKRIKVHGQSDLVLRRGTQRMDIVEAKKNNMDQGMSQCLLGCEALADTENLDVVYGFVTNYLSWLIFKRQNSEILTMAATIQLDGNNYPTRESLQLVAETIHGILLMR</sequence>
<keyword evidence="3" id="KW-0964">Secreted</keyword>
<accession>A0A397B151</accession>
<evidence type="ECO:0000313" key="7">
    <source>
        <dbReference type="Proteomes" id="UP000266239"/>
    </source>
</evidence>
<reference evidence="7 8" key="1">
    <citation type="submission" date="2018-08" db="EMBL/GenBank/DDBJ databases">
        <title>Aphanomyces genome sequencing and annotation.</title>
        <authorList>
            <person name="Minardi D."/>
            <person name="Oidtmann B."/>
            <person name="Van Der Giezen M."/>
            <person name="Studholme D.J."/>
        </authorList>
    </citation>
    <scope>NUCLEOTIDE SEQUENCE [LARGE SCALE GENOMIC DNA]</scope>
    <source>
        <strain evidence="6 8">Si</strain>
        <strain evidence="5 7">Yx</strain>
    </source>
</reference>
<organism evidence="5 7">
    <name type="scientific">Aphanomyces astaci</name>
    <name type="common">Crayfish plague agent</name>
    <dbReference type="NCBI Taxonomy" id="112090"/>
    <lineage>
        <taxon>Eukaryota</taxon>
        <taxon>Sar</taxon>
        <taxon>Stramenopiles</taxon>
        <taxon>Oomycota</taxon>
        <taxon>Saprolegniomycetes</taxon>
        <taxon>Saprolegniales</taxon>
        <taxon>Verrucalvaceae</taxon>
        <taxon>Aphanomyces</taxon>
    </lineage>
</organism>
<dbReference type="Pfam" id="PF20147">
    <property type="entry name" value="Crinkler"/>
    <property type="match status" value="1"/>
</dbReference>
<comment type="subcellular location">
    <subcellularLocation>
        <location evidence="1">Host cell</location>
    </subcellularLocation>
    <subcellularLocation>
        <location evidence="2">Secreted</location>
    </subcellularLocation>
</comment>
<dbReference type="EMBL" id="QUTA01006196">
    <property type="protein sequence ID" value="RHY12254.1"/>
    <property type="molecule type" value="Genomic_DNA"/>
</dbReference>
<evidence type="ECO:0000256" key="2">
    <source>
        <dbReference type="ARBA" id="ARBA00004613"/>
    </source>
</evidence>
<dbReference type="GO" id="GO:0043657">
    <property type="term" value="C:host cell"/>
    <property type="evidence" value="ECO:0007669"/>
    <property type="project" value="UniProtKB-SubCell"/>
</dbReference>
<dbReference type="Proteomes" id="UP000266239">
    <property type="component" value="Unassembled WGS sequence"/>
</dbReference>
<evidence type="ECO:0000256" key="3">
    <source>
        <dbReference type="ARBA" id="ARBA00022525"/>
    </source>
</evidence>
<feature type="domain" description="Crinkler effector protein N-terminal" evidence="4">
    <location>
        <begin position="3"/>
        <end position="110"/>
    </location>
</feature>